<organism evidence="1 2">
    <name type="scientific">Gossypium arboreum</name>
    <name type="common">Tree cotton</name>
    <name type="synonym">Gossypium nanking</name>
    <dbReference type="NCBI Taxonomy" id="29729"/>
    <lineage>
        <taxon>Eukaryota</taxon>
        <taxon>Viridiplantae</taxon>
        <taxon>Streptophyta</taxon>
        <taxon>Embryophyta</taxon>
        <taxon>Tracheophyta</taxon>
        <taxon>Spermatophyta</taxon>
        <taxon>Magnoliopsida</taxon>
        <taxon>eudicotyledons</taxon>
        <taxon>Gunneridae</taxon>
        <taxon>Pentapetalae</taxon>
        <taxon>rosids</taxon>
        <taxon>malvids</taxon>
        <taxon>Malvales</taxon>
        <taxon>Malvaceae</taxon>
        <taxon>Malvoideae</taxon>
        <taxon>Gossypium</taxon>
    </lineage>
</organism>
<gene>
    <name evidence="1" type="ORF">F383_39431</name>
</gene>
<keyword evidence="2" id="KW-1185">Reference proteome</keyword>
<dbReference type="EMBL" id="JRRC01319508">
    <property type="protein sequence ID" value="KHG03039.1"/>
    <property type="molecule type" value="Genomic_DNA"/>
</dbReference>
<reference evidence="2" key="1">
    <citation type="submission" date="2014-09" db="EMBL/GenBank/DDBJ databases">
        <authorList>
            <person name="Mudge J."/>
            <person name="Ramaraj T."/>
            <person name="Lindquist I.E."/>
            <person name="Bharti A.K."/>
            <person name="Sundararajan A."/>
            <person name="Cameron C.T."/>
            <person name="Woodward J.E."/>
            <person name="May G.D."/>
            <person name="Brubaker C."/>
            <person name="Broadhvest J."/>
            <person name="Wilkins T.A."/>
        </authorList>
    </citation>
    <scope>NUCLEOTIDE SEQUENCE</scope>
    <source>
        <strain evidence="2">cv. AKA8401</strain>
    </source>
</reference>
<dbReference type="Proteomes" id="UP000032142">
    <property type="component" value="Unassembled WGS sequence"/>
</dbReference>
<evidence type="ECO:0000313" key="2">
    <source>
        <dbReference type="Proteomes" id="UP000032142"/>
    </source>
</evidence>
<protein>
    <submittedName>
        <fullName evidence="1">Uncharacterized protein</fullName>
    </submittedName>
</protein>
<proteinExistence type="predicted"/>
<accession>A0A0B0MU57</accession>
<comment type="caution">
    <text evidence="1">The sequence shown here is derived from an EMBL/GenBank/DDBJ whole genome shotgun (WGS) entry which is preliminary data.</text>
</comment>
<name>A0A0B0MU57_GOSAR</name>
<sequence length="8" mass="929">MFFPCSVV</sequence>
<evidence type="ECO:0000313" key="1">
    <source>
        <dbReference type="EMBL" id="KHG03039.1"/>
    </source>
</evidence>